<gene>
    <name evidence="3" type="ORF">M427DRAFT_111821</name>
</gene>
<keyword evidence="2" id="KW-0472">Membrane</keyword>
<feature type="transmembrane region" description="Helical" evidence="2">
    <location>
        <begin position="75"/>
        <end position="94"/>
    </location>
</feature>
<proteinExistence type="predicted"/>
<evidence type="ECO:0000313" key="4">
    <source>
        <dbReference type="Proteomes" id="UP000070544"/>
    </source>
</evidence>
<dbReference type="OrthoDB" id="761598at2759"/>
<keyword evidence="2" id="KW-1133">Transmembrane helix</keyword>
<keyword evidence="2" id="KW-0812">Transmembrane</keyword>
<feature type="transmembrane region" description="Helical" evidence="2">
    <location>
        <begin position="181"/>
        <end position="201"/>
    </location>
</feature>
<name>A0A139AGE7_GONPJ</name>
<organism evidence="3 4">
    <name type="scientific">Gonapodya prolifera (strain JEL478)</name>
    <name type="common">Monoblepharis prolifera</name>
    <dbReference type="NCBI Taxonomy" id="1344416"/>
    <lineage>
        <taxon>Eukaryota</taxon>
        <taxon>Fungi</taxon>
        <taxon>Fungi incertae sedis</taxon>
        <taxon>Chytridiomycota</taxon>
        <taxon>Chytridiomycota incertae sedis</taxon>
        <taxon>Monoblepharidomycetes</taxon>
        <taxon>Monoblepharidales</taxon>
        <taxon>Gonapodyaceae</taxon>
        <taxon>Gonapodya</taxon>
    </lineage>
</organism>
<evidence type="ECO:0000313" key="3">
    <source>
        <dbReference type="EMBL" id="KXS15515.1"/>
    </source>
</evidence>
<protein>
    <submittedName>
        <fullName evidence="3">DUF599-domain-containing protein</fullName>
    </submittedName>
</protein>
<feature type="transmembrane region" description="Helical" evidence="2">
    <location>
        <begin position="114"/>
        <end position="131"/>
    </location>
</feature>
<reference evidence="3 4" key="1">
    <citation type="journal article" date="2015" name="Genome Biol. Evol.">
        <title>Phylogenomic analyses indicate that early fungi evolved digesting cell walls of algal ancestors of land plants.</title>
        <authorList>
            <person name="Chang Y."/>
            <person name="Wang S."/>
            <person name="Sekimoto S."/>
            <person name="Aerts A.L."/>
            <person name="Choi C."/>
            <person name="Clum A."/>
            <person name="LaButti K.M."/>
            <person name="Lindquist E.A."/>
            <person name="Yee Ngan C."/>
            <person name="Ohm R.A."/>
            <person name="Salamov A.A."/>
            <person name="Grigoriev I.V."/>
            <person name="Spatafora J.W."/>
            <person name="Berbee M.L."/>
        </authorList>
    </citation>
    <scope>NUCLEOTIDE SEQUENCE [LARGE SCALE GENOMIC DNA]</scope>
    <source>
        <strain evidence="3 4">JEL478</strain>
    </source>
</reference>
<keyword evidence="4" id="KW-1185">Reference proteome</keyword>
<feature type="transmembrane region" description="Helical" evidence="2">
    <location>
        <begin position="6"/>
        <end position="27"/>
    </location>
</feature>
<dbReference type="Pfam" id="PF04654">
    <property type="entry name" value="DUF599"/>
    <property type="match status" value="1"/>
</dbReference>
<dbReference type="EMBL" id="KQ965761">
    <property type="protein sequence ID" value="KXS15515.1"/>
    <property type="molecule type" value="Genomic_DNA"/>
</dbReference>
<sequence length="295" mass="33109">MDASEIVSIILVAIVLAFFIVYHAFFLRMSVKRPYSTVLGLTRQTRHLWVTGIMRTGDQILAVQSLRNQLLSSSLTSAVSVAITFGVTTFVSGLSKLNDNADTYLGLPATVRGYKVVMLIVIQMLAFFCFMQCNRYLNHVIFLVNVRWDEATLQEMDGKSLVIVRQVTPGLVGRVLNTGNLFFTIGVRLLYLSVPVVMWLFGHWFMFGTGILLPPILYIMDFGSARRLAYRAKKRSIPLQESEKWMLSSATTSASKDTSAHEMRQISALDFRQRNPITKTSPDVNGEQSTPNNVP</sequence>
<evidence type="ECO:0000256" key="2">
    <source>
        <dbReference type="SAM" id="Phobius"/>
    </source>
</evidence>
<dbReference type="PANTHER" id="PTHR31168:SF1">
    <property type="entry name" value="DUF599 FAMILY PROTEIN"/>
    <property type="match status" value="1"/>
</dbReference>
<dbReference type="AlphaFoldDB" id="A0A139AGE7"/>
<feature type="transmembrane region" description="Helical" evidence="2">
    <location>
        <begin position="207"/>
        <end position="225"/>
    </location>
</feature>
<dbReference type="InterPro" id="IPR006747">
    <property type="entry name" value="DUF599"/>
</dbReference>
<dbReference type="OMA" id="PMFAACA"/>
<dbReference type="PANTHER" id="PTHR31168">
    <property type="entry name" value="OS02G0292800 PROTEIN"/>
    <property type="match status" value="1"/>
</dbReference>
<dbReference type="Proteomes" id="UP000070544">
    <property type="component" value="Unassembled WGS sequence"/>
</dbReference>
<feature type="region of interest" description="Disordered" evidence="1">
    <location>
        <begin position="269"/>
        <end position="295"/>
    </location>
</feature>
<feature type="compositionally biased region" description="Polar residues" evidence="1">
    <location>
        <begin position="275"/>
        <end position="295"/>
    </location>
</feature>
<accession>A0A139AGE7</accession>
<evidence type="ECO:0000256" key="1">
    <source>
        <dbReference type="SAM" id="MobiDB-lite"/>
    </source>
</evidence>